<dbReference type="FunFam" id="3.40.50.2000:FF:000023">
    <property type="entry name" value="ADP-heptose--LPS heptosyltransferase II"/>
    <property type="match status" value="1"/>
</dbReference>
<dbReference type="EC" id="2.4.99.24" evidence="4"/>
<name>A0A975SNC5_9RHOO</name>
<accession>A0A975SNC5</accession>
<evidence type="ECO:0000256" key="5">
    <source>
        <dbReference type="ARBA" id="ARBA00047503"/>
    </source>
</evidence>
<evidence type="ECO:0000256" key="2">
    <source>
        <dbReference type="ARBA" id="ARBA00022679"/>
    </source>
</evidence>
<dbReference type="Pfam" id="PF01075">
    <property type="entry name" value="Glyco_transf_9"/>
    <property type="match status" value="1"/>
</dbReference>
<dbReference type="InterPro" id="IPR011910">
    <property type="entry name" value="RfaF"/>
</dbReference>
<dbReference type="GO" id="GO:0005829">
    <property type="term" value="C:cytosol"/>
    <property type="evidence" value="ECO:0007669"/>
    <property type="project" value="TreeGrafter"/>
</dbReference>
<proteinExistence type="inferred from homology"/>
<reference evidence="6" key="1">
    <citation type="submission" date="2020-11" db="EMBL/GenBank/DDBJ databases">
        <title>Azospira inquinata sp. nov.</title>
        <authorList>
            <person name="Moe W.M."/>
            <person name="Mikes M.C."/>
        </authorList>
    </citation>
    <scope>NUCLEOTIDE SEQUENCE</scope>
    <source>
        <strain evidence="6">Azo-3</strain>
    </source>
</reference>
<comment type="similarity">
    <text evidence="3">Belongs to the glycosyltransferase 9 family.</text>
</comment>
<evidence type="ECO:0000313" key="6">
    <source>
        <dbReference type="EMBL" id="QWT49543.1"/>
    </source>
</evidence>
<dbReference type="PANTHER" id="PTHR30160">
    <property type="entry name" value="TETRAACYLDISACCHARIDE 4'-KINASE-RELATED"/>
    <property type="match status" value="1"/>
</dbReference>
<gene>
    <name evidence="6" type="primary">waaF</name>
    <name evidence="6" type="ORF">Azoinq_02715</name>
</gene>
<comment type="catalytic activity">
    <reaction evidence="5">
        <text>an L-alpha-D-Hep-(1-&gt;5)-[alpha-Kdo-(2-&gt;4)]-alpha-Kdo-(2-&gt;6)-lipid A + ADP-L-glycero-beta-D-manno-heptose = an L-alpha-D-Hep-(1-&gt;3)-L-alpha-D-Hep-(1-&gt;5)-[alpha-Kdo-(2-&gt;4)]-alpha-Kdo-(2-&gt;6)-lipid A + ADP + H(+)</text>
        <dbReference type="Rhea" id="RHEA:74071"/>
        <dbReference type="ChEBI" id="CHEBI:15378"/>
        <dbReference type="ChEBI" id="CHEBI:61506"/>
        <dbReference type="ChEBI" id="CHEBI:193068"/>
        <dbReference type="ChEBI" id="CHEBI:193069"/>
        <dbReference type="ChEBI" id="CHEBI:456216"/>
        <dbReference type="EC" id="2.4.99.24"/>
    </reaction>
</comment>
<keyword evidence="1" id="KW-0328">Glycosyltransferase</keyword>
<dbReference type="NCBIfam" id="TIGR02195">
    <property type="entry name" value="heptsyl_trn_II"/>
    <property type="match status" value="1"/>
</dbReference>
<evidence type="ECO:0000313" key="7">
    <source>
        <dbReference type="Proteomes" id="UP000683428"/>
    </source>
</evidence>
<dbReference type="PANTHER" id="PTHR30160:SF7">
    <property type="entry name" value="ADP-HEPTOSE--LPS HEPTOSYLTRANSFERASE 2"/>
    <property type="match status" value="1"/>
</dbReference>
<dbReference type="GO" id="GO:0008713">
    <property type="term" value="F:ADP-heptose-lipopolysaccharide heptosyltransferase activity"/>
    <property type="evidence" value="ECO:0007669"/>
    <property type="project" value="UniProtKB-EC"/>
</dbReference>
<evidence type="ECO:0000256" key="3">
    <source>
        <dbReference type="ARBA" id="ARBA00043995"/>
    </source>
</evidence>
<keyword evidence="7" id="KW-1185">Reference proteome</keyword>
<dbReference type="InterPro" id="IPR002201">
    <property type="entry name" value="Glyco_trans_9"/>
</dbReference>
<protein>
    <recommendedName>
        <fullName evidence="4">lipopolysaccharide heptosyltransferase II</fullName>
        <ecNumber evidence="4">2.4.99.24</ecNumber>
    </recommendedName>
</protein>
<evidence type="ECO:0000256" key="1">
    <source>
        <dbReference type="ARBA" id="ARBA00022676"/>
    </source>
</evidence>
<dbReference type="GO" id="GO:0009244">
    <property type="term" value="P:lipopolysaccharide core region biosynthetic process"/>
    <property type="evidence" value="ECO:0007669"/>
    <property type="project" value="TreeGrafter"/>
</dbReference>
<dbReference type="KEGG" id="aiq:Azoinq_02715"/>
<dbReference type="Proteomes" id="UP000683428">
    <property type="component" value="Chromosome"/>
</dbReference>
<organism evidence="6 7">
    <name type="scientific">Azospira inquinata</name>
    <dbReference type="NCBI Taxonomy" id="2785627"/>
    <lineage>
        <taxon>Bacteria</taxon>
        <taxon>Pseudomonadati</taxon>
        <taxon>Pseudomonadota</taxon>
        <taxon>Betaproteobacteria</taxon>
        <taxon>Rhodocyclales</taxon>
        <taxon>Rhodocyclaceae</taxon>
        <taxon>Azospira</taxon>
    </lineage>
</organism>
<dbReference type="InterPro" id="IPR051199">
    <property type="entry name" value="LPS_LOS_Heptosyltrfase"/>
</dbReference>
<dbReference type="CDD" id="cd03789">
    <property type="entry name" value="GT9_LPS_heptosyltransferase"/>
    <property type="match status" value="1"/>
</dbReference>
<dbReference type="AlphaFoldDB" id="A0A975SNC5"/>
<evidence type="ECO:0000256" key="4">
    <source>
        <dbReference type="ARBA" id="ARBA00044042"/>
    </source>
</evidence>
<sequence>MQGLIVAPAWIGDAVLAQPLFQRLKERHPDLELDALAPTWVAPVLARMPEIRHTHASPFAHGQLALGERWHLARQLAAQGYDAAWVLPNSLKSALIPWMAGIPLRVGYTGEARYGILNRRHTLDKKATPLMAERFAQLAEAPGAALARPLPQPRLISDPDQRQATLDALELERPIKLAVFCPGAEYGPAKRWPPRHFAALAALLGEQGWCVWLLGSPKDKAVGEEIAALAPGRVRNLCGRTRLDQAIDLLAQADHVVCNDSGLMHVAAALGRPLTALYGSSSPGFTPPLSDKAGVLSLGLECSPCFKRECPLGHLRCLEDLGPLKVLAAIEEARS</sequence>
<keyword evidence="2" id="KW-0808">Transferase</keyword>
<dbReference type="EMBL" id="CP064782">
    <property type="protein sequence ID" value="QWT49543.1"/>
    <property type="molecule type" value="Genomic_DNA"/>
</dbReference>
<dbReference type="RefSeq" id="WP_216126643.1">
    <property type="nucleotide sequence ID" value="NZ_CP064782.1"/>
</dbReference>